<comment type="caution">
    <text evidence="1">The sequence shown here is derived from an EMBL/GenBank/DDBJ whole genome shotgun (WGS) entry which is preliminary data.</text>
</comment>
<name>A0AA39KQ46_MICHY</name>
<reference evidence="1" key="2">
    <citation type="submission" date="2023-03" db="EMBL/GenBank/DDBJ databases">
        <authorList>
            <person name="Inwood S.N."/>
            <person name="Skelly J.G."/>
            <person name="Guhlin J."/>
            <person name="Harrop T.W.R."/>
            <person name="Goldson S.G."/>
            <person name="Dearden P.K."/>
        </authorList>
    </citation>
    <scope>NUCLEOTIDE SEQUENCE</scope>
    <source>
        <strain evidence="1">Lincoln</strain>
        <tissue evidence="1">Whole body</tissue>
    </source>
</reference>
<protein>
    <submittedName>
        <fullName evidence="1">Uncharacterized protein</fullName>
    </submittedName>
</protein>
<reference evidence="1" key="1">
    <citation type="journal article" date="2023" name="bioRxiv">
        <title>Scaffold-level genome assemblies of two parasitoid biocontrol wasps reveal the parthenogenesis mechanism and an associated novel virus.</title>
        <authorList>
            <person name="Inwood S."/>
            <person name="Skelly J."/>
            <person name="Guhlin J."/>
            <person name="Harrop T."/>
            <person name="Goldson S."/>
            <person name="Dearden P."/>
        </authorList>
    </citation>
    <scope>NUCLEOTIDE SEQUENCE</scope>
    <source>
        <strain evidence="1">Lincoln</strain>
        <tissue evidence="1">Whole body</tissue>
    </source>
</reference>
<proteinExistence type="predicted"/>
<evidence type="ECO:0000313" key="1">
    <source>
        <dbReference type="EMBL" id="KAK0169436.1"/>
    </source>
</evidence>
<gene>
    <name evidence="1" type="ORF">PV327_011568</name>
</gene>
<dbReference type="AlphaFoldDB" id="A0AA39KQ46"/>
<organism evidence="1 2">
    <name type="scientific">Microctonus hyperodae</name>
    <name type="common">Parasitoid wasp</name>
    <dbReference type="NCBI Taxonomy" id="165561"/>
    <lineage>
        <taxon>Eukaryota</taxon>
        <taxon>Metazoa</taxon>
        <taxon>Ecdysozoa</taxon>
        <taxon>Arthropoda</taxon>
        <taxon>Hexapoda</taxon>
        <taxon>Insecta</taxon>
        <taxon>Pterygota</taxon>
        <taxon>Neoptera</taxon>
        <taxon>Endopterygota</taxon>
        <taxon>Hymenoptera</taxon>
        <taxon>Apocrita</taxon>
        <taxon>Ichneumonoidea</taxon>
        <taxon>Braconidae</taxon>
        <taxon>Euphorinae</taxon>
        <taxon>Microctonus</taxon>
    </lineage>
</organism>
<sequence>EPGKRKRPSGAKFREQKIVRAQEKEKMAGKMKDFLAKIPVSNAETETLESQCSEAVAASPVPALKPSTSTSILSENVELIEPTGSIIKATNEPETEALTEIGSEMTSTILLSEDPGLWSRTINNEEVRRLVERGPSLIGRNYQFPTNQDKRKFSSMYFVRKLENEW</sequence>
<keyword evidence="2" id="KW-1185">Reference proteome</keyword>
<dbReference type="EMBL" id="JAQQBR010001077">
    <property type="protein sequence ID" value="KAK0169436.1"/>
    <property type="molecule type" value="Genomic_DNA"/>
</dbReference>
<dbReference type="Proteomes" id="UP001168972">
    <property type="component" value="Unassembled WGS sequence"/>
</dbReference>
<accession>A0AA39KQ46</accession>
<evidence type="ECO:0000313" key="2">
    <source>
        <dbReference type="Proteomes" id="UP001168972"/>
    </source>
</evidence>
<feature type="non-terminal residue" evidence="1">
    <location>
        <position position="1"/>
    </location>
</feature>